<dbReference type="InterPro" id="IPR027379">
    <property type="entry name" value="CLS_N"/>
</dbReference>
<name>A0ABS6XG89_9BACT</name>
<reference evidence="8 9" key="1">
    <citation type="submission" date="2021-07" db="EMBL/GenBank/DDBJ databases">
        <authorList>
            <person name="Kim M.K."/>
        </authorList>
    </citation>
    <scope>NUCLEOTIDE SEQUENCE [LARGE SCALE GENOMIC DNA]</scope>
    <source>
        <strain evidence="8 9">HLY7-15</strain>
    </source>
</reference>
<proteinExistence type="predicted"/>
<keyword evidence="9" id="KW-1185">Reference proteome</keyword>
<dbReference type="Pfam" id="PF13396">
    <property type="entry name" value="PLDc_N"/>
    <property type="match status" value="1"/>
</dbReference>
<feature type="transmembrane region" description="Helical" evidence="6">
    <location>
        <begin position="50"/>
        <end position="70"/>
    </location>
</feature>
<keyword evidence="5 6" id="KW-0472">Membrane</keyword>
<organism evidence="8 9">
    <name type="scientific">Pontibacter populi</name>
    <dbReference type="NCBI Taxonomy" id="890055"/>
    <lineage>
        <taxon>Bacteria</taxon>
        <taxon>Pseudomonadati</taxon>
        <taxon>Bacteroidota</taxon>
        <taxon>Cytophagia</taxon>
        <taxon>Cytophagales</taxon>
        <taxon>Hymenobacteraceae</taxon>
        <taxon>Pontibacter</taxon>
    </lineage>
</organism>
<keyword evidence="2" id="KW-1003">Cell membrane</keyword>
<evidence type="ECO:0000259" key="7">
    <source>
        <dbReference type="Pfam" id="PF13396"/>
    </source>
</evidence>
<evidence type="ECO:0000313" key="8">
    <source>
        <dbReference type="EMBL" id="MBW3367002.1"/>
    </source>
</evidence>
<sequence length="80" mass="8970">MPETTLLFIGGIGPVEIIFLLLFIAAPLVLWLWALIDLLRSNFSDNITKLIWAVVIIFIPLLGALLYLLIGRNQKVKPVN</sequence>
<feature type="domain" description="Cardiolipin synthase N-terminal" evidence="7">
    <location>
        <begin position="29"/>
        <end position="72"/>
    </location>
</feature>
<accession>A0ABS6XG89</accession>
<feature type="transmembrane region" description="Helical" evidence="6">
    <location>
        <begin position="17"/>
        <end position="38"/>
    </location>
</feature>
<protein>
    <submittedName>
        <fullName evidence="8">PLDc N-terminal domain-containing protein</fullName>
    </submittedName>
</protein>
<evidence type="ECO:0000256" key="3">
    <source>
        <dbReference type="ARBA" id="ARBA00022692"/>
    </source>
</evidence>
<comment type="subcellular location">
    <subcellularLocation>
        <location evidence="1">Cell membrane</location>
        <topology evidence="1">Multi-pass membrane protein</topology>
    </subcellularLocation>
</comment>
<evidence type="ECO:0000256" key="4">
    <source>
        <dbReference type="ARBA" id="ARBA00022989"/>
    </source>
</evidence>
<dbReference type="EMBL" id="JAHWXQ010000009">
    <property type="protein sequence ID" value="MBW3367002.1"/>
    <property type="molecule type" value="Genomic_DNA"/>
</dbReference>
<evidence type="ECO:0000256" key="6">
    <source>
        <dbReference type="SAM" id="Phobius"/>
    </source>
</evidence>
<evidence type="ECO:0000256" key="5">
    <source>
        <dbReference type="ARBA" id="ARBA00023136"/>
    </source>
</evidence>
<dbReference type="RefSeq" id="WP_199111746.1">
    <property type="nucleotide sequence ID" value="NZ_JAHWXQ010000009.1"/>
</dbReference>
<gene>
    <name evidence="8" type="ORF">KYK27_18230</name>
</gene>
<evidence type="ECO:0000256" key="1">
    <source>
        <dbReference type="ARBA" id="ARBA00004651"/>
    </source>
</evidence>
<evidence type="ECO:0000313" key="9">
    <source>
        <dbReference type="Proteomes" id="UP000774935"/>
    </source>
</evidence>
<keyword evidence="4 6" id="KW-1133">Transmembrane helix</keyword>
<comment type="caution">
    <text evidence="8">The sequence shown here is derived from an EMBL/GenBank/DDBJ whole genome shotgun (WGS) entry which is preliminary data.</text>
</comment>
<dbReference type="Proteomes" id="UP000774935">
    <property type="component" value="Unassembled WGS sequence"/>
</dbReference>
<keyword evidence="3 6" id="KW-0812">Transmembrane</keyword>
<evidence type="ECO:0000256" key="2">
    <source>
        <dbReference type="ARBA" id="ARBA00022475"/>
    </source>
</evidence>